<evidence type="ECO:0000259" key="2">
    <source>
        <dbReference type="Pfam" id="PF01156"/>
    </source>
</evidence>
<organism evidence="3 4">
    <name type="scientific">Solanum pennellii</name>
    <name type="common">Tomato</name>
    <name type="synonym">Lycopersicon pennellii</name>
    <dbReference type="NCBI Taxonomy" id="28526"/>
    <lineage>
        <taxon>Eukaryota</taxon>
        <taxon>Viridiplantae</taxon>
        <taxon>Streptophyta</taxon>
        <taxon>Embryophyta</taxon>
        <taxon>Tracheophyta</taxon>
        <taxon>Spermatophyta</taxon>
        <taxon>Magnoliopsida</taxon>
        <taxon>eudicotyledons</taxon>
        <taxon>Gunneridae</taxon>
        <taxon>Pentapetalae</taxon>
        <taxon>asterids</taxon>
        <taxon>lamiids</taxon>
        <taxon>Solanales</taxon>
        <taxon>Solanaceae</taxon>
        <taxon>Solanoideae</taxon>
        <taxon>Solaneae</taxon>
        <taxon>Solanum</taxon>
        <taxon>Solanum subgen. Lycopersicon</taxon>
    </lineage>
</organism>
<dbReference type="InterPro" id="IPR001910">
    <property type="entry name" value="Inosine/uridine_hydrolase_dom"/>
</dbReference>
<evidence type="ECO:0000256" key="1">
    <source>
        <dbReference type="ARBA" id="ARBA00009176"/>
    </source>
</evidence>
<dbReference type="RefSeq" id="XP_027768427.1">
    <property type="nucleotide sequence ID" value="XM_027912626.1"/>
</dbReference>
<dbReference type="GeneID" id="114074562"/>
<feature type="domain" description="Inosine/uridine-preferring nucleoside hydrolase" evidence="2">
    <location>
        <begin position="3"/>
        <end position="168"/>
    </location>
</feature>
<dbReference type="InterPro" id="IPR036452">
    <property type="entry name" value="Ribo_hydro-like"/>
</dbReference>
<comment type="similarity">
    <text evidence="1">Belongs to the IUNH family.</text>
</comment>
<dbReference type="Pfam" id="PF01156">
    <property type="entry name" value="IU_nuc_hydro"/>
    <property type="match status" value="1"/>
</dbReference>
<evidence type="ECO:0000313" key="3">
    <source>
        <dbReference type="Proteomes" id="UP000694930"/>
    </source>
</evidence>
<dbReference type="Proteomes" id="UP000694930">
    <property type="component" value="Chromosome 1"/>
</dbReference>
<reference evidence="4" key="2">
    <citation type="submission" date="2025-08" db="UniProtKB">
        <authorList>
            <consortium name="RefSeq"/>
        </authorList>
    </citation>
    <scope>IDENTIFICATION</scope>
</reference>
<reference evidence="3" key="1">
    <citation type="journal article" date="2014" name="Nat. Genet.">
        <title>The genome of the stress-tolerant wild tomato species Solanum pennellii.</title>
        <authorList>
            <person name="Bolger A."/>
            <person name="Scossa F."/>
            <person name="Bolger M.E."/>
            <person name="Lanz C."/>
            <person name="Maumus F."/>
            <person name="Tohge T."/>
            <person name="Quesneville H."/>
            <person name="Alseekh S."/>
            <person name="Sorensen I."/>
            <person name="Lichtenstein G."/>
            <person name="Fich E.A."/>
            <person name="Conte M."/>
            <person name="Keller H."/>
            <person name="Schneeberger K."/>
            <person name="Schwacke R."/>
            <person name="Ofner I."/>
            <person name="Vrebalov J."/>
            <person name="Xu Y."/>
            <person name="Osorio S."/>
            <person name="Aflitos S.A."/>
            <person name="Schijlen E."/>
            <person name="Jimenez-Gomez J.M."/>
            <person name="Ryngajllo M."/>
            <person name="Kimura S."/>
            <person name="Kumar R."/>
            <person name="Koenig D."/>
            <person name="Headland L.R."/>
            <person name="Maloof J.N."/>
            <person name="Sinha N."/>
            <person name="van Ham R.C."/>
            <person name="Lankhorst R.K."/>
            <person name="Mao L."/>
            <person name="Vogel A."/>
            <person name="Arsova B."/>
            <person name="Panstruga R."/>
            <person name="Fei Z."/>
            <person name="Rose J.K."/>
            <person name="Zamir D."/>
            <person name="Carrari F."/>
            <person name="Giovannoni J.J."/>
            <person name="Weigel D."/>
            <person name="Usadel B."/>
            <person name="Fernie A.R."/>
        </authorList>
    </citation>
    <scope>NUCLEOTIDE SEQUENCE [LARGE SCALE GENOMIC DNA]</scope>
    <source>
        <strain evidence="3">cv. LA0716</strain>
    </source>
</reference>
<evidence type="ECO:0000313" key="4">
    <source>
        <dbReference type="RefSeq" id="XP_027768427.1"/>
    </source>
</evidence>
<proteinExistence type="inferred from homology"/>
<dbReference type="SUPFAM" id="SSF53590">
    <property type="entry name" value="Nucleoside hydrolase"/>
    <property type="match status" value="1"/>
</dbReference>
<sequence length="181" mass="20174">MMQDILVVGGHINHDNTDKGNVFNVPSNKFAELNMFLDPLAAKTVLSSDLNITLIPLGIQRKFSAFPKIHKTVLQLTKKTPGVIFVKRLLSKLQHLQKTHPTYKHMDIFVGEILGAVILAGDSVLKSTFDVKKIDVTATGYESVDGQIIIDEKQGKTVKVLENVDHLGYYNIFANRLSDMK</sequence>
<gene>
    <name evidence="4" type="primary">LOC114074562</name>
</gene>
<protein>
    <submittedName>
        <fullName evidence="4">Uncharacterized protein LOC114074562</fullName>
    </submittedName>
</protein>
<dbReference type="PANTHER" id="PTHR46692">
    <property type="entry name" value="INOSINE-URIDINE PREFERRING NUCLEOSIDE HYDROLASE FAMILY PROTEIN"/>
    <property type="match status" value="1"/>
</dbReference>
<accession>A0ABM1UY59</accession>
<keyword evidence="3" id="KW-1185">Reference proteome</keyword>
<dbReference type="PANTHER" id="PTHR46692:SF1">
    <property type="entry name" value="NUCLEOSIDE HYDROLASE 3-RELATED"/>
    <property type="match status" value="1"/>
</dbReference>
<name>A0ABM1UY59_SOLPN</name>
<dbReference type="Gene3D" id="3.90.245.10">
    <property type="entry name" value="Ribonucleoside hydrolase-like"/>
    <property type="match status" value="1"/>
</dbReference>